<evidence type="ECO:0000313" key="2">
    <source>
        <dbReference type="Proteomes" id="UP000770015"/>
    </source>
</evidence>
<keyword evidence="2" id="KW-1185">Reference proteome</keyword>
<gene>
    <name evidence="1" type="ORF">F5X68DRAFT_148477</name>
</gene>
<reference evidence="1" key="1">
    <citation type="journal article" date="2021" name="Nat. Commun.">
        <title>Genetic determinants of endophytism in the Arabidopsis root mycobiome.</title>
        <authorList>
            <person name="Mesny F."/>
            <person name="Miyauchi S."/>
            <person name="Thiergart T."/>
            <person name="Pickel B."/>
            <person name="Atanasova L."/>
            <person name="Karlsson M."/>
            <person name="Huettel B."/>
            <person name="Barry K.W."/>
            <person name="Haridas S."/>
            <person name="Chen C."/>
            <person name="Bauer D."/>
            <person name="Andreopoulos W."/>
            <person name="Pangilinan J."/>
            <person name="LaButti K."/>
            <person name="Riley R."/>
            <person name="Lipzen A."/>
            <person name="Clum A."/>
            <person name="Drula E."/>
            <person name="Henrissat B."/>
            <person name="Kohler A."/>
            <person name="Grigoriev I.V."/>
            <person name="Martin F.M."/>
            <person name="Hacquard S."/>
        </authorList>
    </citation>
    <scope>NUCLEOTIDE SEQUENCE</scope>
    <source>
        <strain evidence="1">MPI-SDFR-AT-0117</strain>
    </source>
</reference>
<name>A0A9P9AC12_9PEZI</name>
<dbReference type="Proteomes" id="UP000770015">
    <property type="component" value="Unassembled WGS sequence"/>
</dbReference>
<dbReference type="EMBL" id="JAGSXJ010000003">
    <property type="protein sequence ID" value="KAH6694026.1"/>
    <property type="molecule type" value="Genomic_DNA"/>
</dbReference>
<proteinExistence type="predicted"/>
<dbReference type="AlphaFoldDB" id="A0A9P9AC12"/>
<organism evidence="1 2">
    <name type="scientific">Plectosphaerella plurivora</name>
    <dbReference type="NCBI Taxonomy" id="936078"/>
    <lineage>
        <taxon>Eukaryota</taxon>
        <taxon>Fungi</taxon>
        <taxon>Dikarya</taxon>
        <taxon>Ascomycota</taxon>
        <taxon>Pezizomycotina</taxon>
        <taxon>Sordariomycetes</taxon>
        <taxon>Hypocreomycetidae</taxon>
        <taxon>Glomerellales</taxon>
        <taxon>Plectosphaerellaceae</taxon>
        <taxon>Plectosphaerella</taxon>
    </lineage>
</organism>
<protein>
    <submittedName>
        <fullName evidence="1">Uncharacterized protein</fullName>
    </submittedName>
</protein>
<comment type="caution">
    <text evidence="1">The sequence shown here is derived from an EMBL/GenBank/DDBJ whole genome shotgun (WGS) entry which is preliminary data.</text>
</comment>
<sequence length="113" mass="12582">MSRWFRLASPLLHTGSGAPKSTLHLARHTVARRPFCSVCSSYSSSQDASSSRARRGGRRHVRMLLNKAGRPGTGSIFVLDTKGMQCRHLHRHFAASSISDRHLMILSNERAWG</sequence>
<evidence type="ECO:0000313" key="1">
    <source>
        <dbReference type="EMBL" id="KAH6694026.1"/>
    </source>
</evidence>
<accession>A0A9P9AC12</accession>